<evidence type="ECO:0000313" key="3">
    <source>
        <dbReference type="EMBL" id="QEA15156.1"/>
    </source>
</evidence>
<sequence length="92" mass="9786">MPPIDLPPLRPVASIDPRQPRPLAERRTPADGTDSAAPAVEVETLFAGGQPPVDQARVTEIRKAIEAGRYPVIPMRVADALIASGLLLRSGK</sequence>
<evidence type="ECO:0000259" key="2">
    <source>
        <dbReference type="Pfam" id="PF04316"/>
    </source>
</evidence>
<feature type="region of interest" description="Disordered" evidence="1">
    <location>
        <begin position="1"/>
        <end position="36"/>
    </location>
</feature>
<protein>
    <submittedName>
        <fullName evidence="3">Flagellar biosynthesis anti-sigma factor FlgM</fullName>
    </submittedName>
</protein>
<accession>A0A5B8S0S7</accession>
<keyword evidence="4" id="KW-1185">Reference proteome</keyword>
<evidence type="ECO:0000256" key="1">
    <source>
        <dbReference type="SAM" id="MobiDB-lite"/>
    </source>
</evidence>
<feature type="compositionally biased region" description="Pro residues" evidence="1">
    <location>
        <begin position="1"/>
        <end position="10"/>
    </location>
</feature>
<proteinExistence type="predicted"/>
<keyword evidence="3" id="KW-0969">Cilium</keyword>
<organism evidence="3 4">
    <name type="scientific">Novosphingobium ginsenosidimutans</name>
    <dbReference type="NCBI Taxonomy" id="1176536"/>
    <lineage>
        <taxon>Bacteria</taxon>
        <taxon>Pseudomonadati</taxon>
        <taxon>Pseudomonadota</taxon>
        <taxon>Alphaproteobacteria</taxon>
        <taxon>Sphingomonadales</taxon>
        <taxon>Sphingomonadaceae</taxon>
        <taxon>Novosphingobium</taxon>
    </lineage>
</organism>
<keyword evidence="3" id="KW-0282">Flagellum</keyword>
<dbReference type="RefSeq" id="WP_147089137.1">
    <property type="nucleotide sequence ID" value="NZ_BAABJD010000002.1"/>
</dbReference>
<dbReference type="Pfam" id="PF04316">
    <property type="entry name" value="FlgM"/>
    <property type="match status" value="1"/>
</dbReference>
<evidence type="ECO:0000313" key="4">
    <source>
        <dbReference type="Proteomes" id="UP000321172"/>
    </source>
</evidence>
<dbReference type="SUPFAM" id="SSF101498">
    <property type="entry name" value="Anti-sigma factor FlgM"/>
    <property type="match status" value="1"/>
</dbReference>
<dbReference type="EMBL" id="CP042345">
    <property type="protein sequence ID" value="QEA15156.1"/>
    <property type="molecule type" value="Genomic_DNA"/>
</dbReference>
<keyword evidence="3" id="KW-0966">Cell projection</keyword>
<dbReference type="InterPro" id="IPR035890">
    <property type="entry name" value="Anti-sigma-28_factor_FlgM_sf"/>
</dbReference>
<dbReference type="OrthoDB" id="7392062at2"/>
<dbReference type="InterPro" id="IPR031316">
    <property type="entry name" value="FlgM_C"/>
</dbReference>
<name>A0A5B8S0S7_9SPHN</name>
<gene>
    <name evidence="3" type="ORF">FRF71_02830</name>
</gene>
<reference evidence="3 4" key="1">
    <citation type="journal article" date="2013" name="J. Microbiol. Biotechnol.">
        <title>Novosphingobium ginsenosidimutans sp. nov., with the ability to convert ginsenoside.</title>
        <authorList>
            <person name="Kim J.K."/>
            <person name="He D."/>
            <person name="Liu Q.M."/>
            <person name="Park H.Y."/>
            <person name="Jung M.S."/>
            <person name="Yoon M.H."/>
            <person name="Kim S.C."/>
            <person name="Im W.T."/>
        </authorList>
    </citation>
    <scope>NUCLEOTIDE SEQUENCE [LARGE SCALE GENOMIC DNA]</scope>
    <source>
        <strain evidence="3 4">FW-6</strain>
    </source>
</reference>
<dbReference type="AlphaFoldDB" id="A0A5B8S0S7"/>
<dbReference type="Proteomes" id="UP000321172">
    <property type="component" value="Chromosome"/>
</dbReference>
<dbReference type="KEGG" id="ngf:FRF71_02830"/>
<feature type="domain" description="Anti-sigma-28 factor FlgM C-terminal" evidence="2">
    <location>
        <begin position="49"/>
        <end position="82"/>
    </location>
</feature>